<evidence type="ECO:0000256" key="2">
    <source>
        <dbReference type="HAMAP-Rule" id="MF_00274"/>
    </source>
</evidence>
<comment type="subunit">
    <text evidence="2">Homodimer.</text>
</comment>
<sequence>MNMQQMMKQAQTMQKRLMDAQSKLKEIPVSASAGGGMVKVEGTADGHITSIVLDPDALNPEDVELLQDSILAAVSECLTRAQQTADQQMGAITGGMNIPGLF</sequence>
<protein>
    <recommendedName>
        <fullName evidence="2">Nucleoid-associated protein HMPREF9248_0422</fullName>
    </recommendedName>
</protein>
<evidence type="ECO:0000313" key="4">
    <source>
        <dbReference type="Proteomes" id="UP000004431"/>
    </source>
</evidence>
<name>A0ABN0B0Y2_9ACTN</name>
<dbReference type="InterPro" id="IPR036894">
    <property type="entry name" value="YbaB-like_sf"/>
</dbReference>
<evidence type="ECO:0000313" key="3">
    <source>
        <dbReference type="EMBL" id="EFL44384.1"/>
    </source>
</evidence>
<dbReference type="RefSeq" id="WP_006303789.1">
    <property type="nucleotide sequence ID" value="NZ_AEDQ01000016.1"/>
</dbReference>
<dbReference type="PANTHER" id="PTHR33449:SF1">
    <property type="entry name" value="NUCLEOID-ASSOCIATED PROTEIN YBAB"/>
    <property type="match status" value="1"/>
</dbReference>
<comment type="similarity">
    <text evidence="2">Belongs to the YbaB/EbfC family.</text>
</comment>
<dbReference type="PANTHER" id="PTHR33449">
    <property type="entry name" value="NUCLEOID-ASSOCIATED PROTEIN YBAB"/>
    <property type="match status" value="1"/>
</dbReference>
<gene>
    <name evidence="3" type="ORF">HMPREF9248_0422</name>
</gene>
<dbReference type="PIRSF" id="PIRSF004555">
    <property type="entry name" value="UCP004555"/>
    <property type="match status" value="1"/>
</dbReference>
<dbReference type="EMBL" id="AEDQ01000016">
    <property type="protein sequence ID" value="EFL44384.1"/>
    <property type="molecule type" value="Genomic_DNA"/>
</dbReference>
<dbReference type="NCBIfam" id="TIGR00103">
    <property type="entry name" value="DNA_YbaB_EbfC"/>
    <property type="match status" value="1"/>
</dbReference>
<organism evidence="3 4">
    <name type="scientific">Fannyhessea vaginae PB189-T1-4</name>
    <dbReference type="NCBI Taxonomy" id="866774"/>
    <lineage>
        <taxon>Bacteria</taxon>
        <taxon>Bacillati</taxon>
        <taxon>Actinomycetota</taxon>
        <taxon>Coriobacteriia</taxon>
        <taxon>Coriobacteriales</taxon>
        <taxon>Atopobiaceae</taxon>
        <taxon>Fannyhessea</taxon>
    </lineage>
</organism>
<dbReference type="Gene3D" id="3.30.1310.10">
    <property type="entry name" value="Nucleoid-associated protein YbaB-like domain"/>
    <property type="match status" value="1"/>
</dbReference>
<keyword evidence="2" id="KW-0963">Cytoplasm</keyword>
<comment type="caution">
    <text evidence="3">The sequence shown here is derived from an EMBL/GenBank/DDBJ whole genome shotgun (WGS) entry which is preliminary data.</text>
</comment>
<comment type="subcellular location">
    <subcellularLocation>
        <location evidence="2">Cytoplasm</location>
        <location evidence="2">Nucleoid</location>
    </subcellularLocation>
</comment>
<dbReference type="InterPro" id="IPR004401">
    <property type="entry name" value="YbaB/EbfC"/>
</dbReference>
<dbReference type="HAMAP" id="MF_00274">
    <property type="entry name" value="DNA_YbaB_EbfC"/>
    <property type="match status" value="1"/>
</dbReference>
<keyword evidence="4" id="KW-1185">Reference proteome</keyword>
<dbReference type="Pfam" id="PF02575">
    <property type="entry name" value="YbaB_DNA_bd"/>
    <property type="match status" value="1"/>
</dbReference>
<proteinExistence type="inferred from homology"/>
<keyword evidence="1 2" id="KW-0238">DNA-binding</keyword>
<dbReference type="GO" id="GO:0003677">
    <property type="term" value="F:DNA binding"/>
    <property type="evidence" value="ECO:0007669"/>
    <property type="project" value="UniProtKB-KW"/>
</dbReference>
<comment type="function">
    <text evidence="2">Binds to DNA and alters its conformation. May be involved in regulation of gene expression, nucleoid organization and DNA protection.</text>
</comment>
<evidence type="ECO:0000256" key="1">
    <source>
        <dbReference type="ARBA" id="ARBA00023125"/>
    </source>
</evidence>
<accession>A0ABN0B0Y2</accession>
<dbReference type="Proteomes" id="UP000004431">
    <property type="component" value="Unassembled WGS sequence"/>
</dbReference>
<reference evidence="3 4" key="1">
    <citation type="submission" date="2010-08" db="EMBL/GenBank/DDBJ databases">
        <authorList>
            <person name="Durkin A.S."/>
            <person name="Madupu R."/>
            <person name="Torralba M."/>
            <person name="Gillis M."/>
            <person name="Methe B."/>
            <person name="Sutton G."/>
            <person name="Nelson K.E."/>
        </authorList>
    </citation>
    <scope>NUCLEOTIDE SEQUENCE [LARGE SCALE GENOMIC DNA]</scope>
    <source>
        <strain evidence="3 4">PB189-T1-4</strain>
    </source>
</reference>
<dbReference type="SUPFAM" id="SSF82607">
    <property type="entry name" value="YbaB-like"/>
    <property type="match status" value="1"/>
</dbReference>